<name>K5WWN7_PHACS</name>
<dbReference type="EMBL" id="JH930473">
    <property type="protein sequence ID" value="EKM54857.1"/>
    <property type="molecule type" value="Genomic_DNA"/>
</dbReference>
<dbReference type="GeneID" id="18917272"/>
<keyword evidence="2" id="KW-1185">Reference proteome</keyword>
<dbReference type="InParanoid" id="K5WWN7"/>
<evidence type="ECO:0000313" key="1">
    <source>
        <dbReference type="EMBL" id="EKM54857.1"/>
    </source>
</evidence>
<reference evidence="1 2" key="1">
    <citation type="journal article" date="2012" name="BMC Genomics">
        <title>Comparative genomics of the white-rot fungi, Phanerochaete carnosa and P. chrysosporium, to elucidate the genetic basis of the distinct wood types they colonize.</title>
        <authorList>
            <person name="Suzuki H."/>
            <person name="MacDonald J."/>
            <person name="Syed K."/>
            <person name="Salamov A."/>
            <person name="Hori C."/>
            <person name="Aerts A."/>
            <person name="Henrissat B."/>
            <person name="Wiebenga A."/>
            <person name="vanKuyk P.A."/>
            <person name="Barry K."/>
            <person name="Lindquist E."/>
            <person name="LaButti K."/>
            <person name="Lapidus A."/>
            <person name="Lucas S."/>
            <person name="Coutinho P."/>
            <person name="Gong Y."/>
            <person name="Samejima M."/>
            <person name="Mahadevan R."/>
            <person name="Abou-Zaid M."/>
            <person name="de Vries R.P."/>
            <person name="Igarashi K."/>
            <person name="Yadav J.S."/>
            <person name="Grigoriev I.V."/>
            <person name="Master E.R."/>
        </authorList>
    </citation>
    <scope>NUCLEOTIDE SEQUENCE [LARGE SCALE GENOMIC DNA]</scope>
    <source>
        <strain evidence="1 2">HHB-10118-sp</strain>
    </source>
</reference>
<organism evidence="1 2">
    <name type="scientific">Phanerochaete carnosa (strain HHB-10118-sp)</name>
    <name type="common">White-rot fungus</name>
    <name type="synonym">Peniophora carnosa</name>
    <dbReference type="NCBI Taxonomy" id="650164"/>
    <lineage>
        <taxon>Eukaryota</taxon>
        <taxon>Fungi</taxon>
        <taxon>Dikarya</taxon>
        <taxon>Basidiomycota</taxon>
        <taxon>Agaricomycotina</taxon>
        <taxon>Agaricomycetes</taxon>
        <taxon>Polyporales</taxon>
        <taxon>Phanerochaetaceae</taxon>
        <taxon>Phanerochaete</taxon>
    </lineage>
</organism>
<dbReference type="HOGENOM" id="CLU_1046260_0_0_1"/>
<dbReference type="KEGG" id="pco:PHACADRAFT_259014"/>
<sequence>MLYPHVRATPNYTLNPYFDRAWPQNLYLNPESPLVQKLHPPEGFNISITPLVTFRRVDLLLASDQLTELYRTTQPYHASQENFDLLGGDQVWEIPPSEYLSLFTAPLPEANYGTLIASTAGHWTTGTFRGLRDETKPFEGIENVLSFFSDAMPVWARLVQQWLTSAEHSAEKNAGGGATTKGGRRRQVMVRAYLPGHDGCHYIFKPWELYEQENNTLSYNWGQIKLFNELFQVRAPLPPAITCIYSNNLFSLSWQTRTSATSTSSR</sequence>
<dbReference type="RefSeq" id="XP_007397532.1">
    <property type="nucleotide sequence ID" value="XM_007397470.1"/>
</dbReference>
<dbReference type="Proteomes" id="UP000008370">
    <property type="component" value="Unassembled WGS sequence"/>
</dbReference>
<dbReference type="STRING" id="650164.K5WWN7"/>
<dbReference type="AlphaFoldDB" id="K5WWN7"/>
<dbReference type="OrthoDB" id="630188at2759"/>
<gene>
    <name evidence="1" type="ORF">PHACADRAFT_259014</name>
</gene>
<protein>
    <submittedName>
        <fullName evidence="1">Uncharacterized protein</fullName>
    </submittedName>
</protein>
<proteinExistence type="predicted"/>
<evidence type="ECO:0000313" key="2">
    <source>
        <dbReference type="Proteomes" id="UP000008370"/>
    </source>
</evidence>
<accession>K5WWN7</accession>